<protein>
    <recommendedName>
        <fullName evidence="4">BlaI/MecI/CopY family transcriptional regulator</fullName>
    </recommendedName>
</protein>
<gene>
    <name evidence="2" type="ORF">GH723_12950</name>
</gene>
<dbReference type="EMBL" id="CP045851">
    <property type="protein sequence ID" value="QGG95931.1"/>
    <property type="molecule type" value="Genomic_DNA"/>
</dbReference>
<dbReference type="RefSeq" id="WP_153760037.1">
    <property type="nucleotide sequence ID" value="NZ_CP045851.1"/>
</dbReference>
<evidence type="ECO:0000313" key="2">
    <source>
        <dbReference type="EMBL" id="QGG95931.1"/>
    </source>
</evidence>
<dbReference type="AlphaFoldDB" id="A0A5Q2RMX7"/>
<evidence type="ECO:0000256" key="1">
    <source>
        <dbReference type="SAM" id="MobiDB-lite"/>
    </source>
</evidence>
<feature type="compositionally biased region" description="Basic residues" evidence="1">
    <location>
        <begin position="81"/>
        <end position="95"/>
    </location>
</feature>
<evidence type="ECO:0008006" key="4">
    <source>
        <dbReference type="Google" id="ProtNLM"/>
    </source>
</evidence>
<feature type="region of interest" description="Disordered" evidence="1">
    <location>
        <begin position="80"/>
        <end position="101"/>
    </location>
</feature>
<evidence type="ECO:0000313" key="3">
    <source>
        <dbReference type="Proteomes" id="UP000334019"/>
    </source>
</evidence>
<accession>A0A5Q2RMX7</accession>
<name>A0A5Q2RMX7_9ACTN</name>
<organism evidence="2 3">
    <name type="scientific">Actinomarinicola tropica</name>
    <dbReference type="NCBI Taxonomy" id="2789776"/>
    <lineage>
        <taxon>Bacteria</taxon>
        <taxon>Bacillati</taxon>
        <taxon>Actinomycetota</taxon>
        <taxon>Acidimicrobiia</taxon>
        <taxon>Acidimicrobiales</taxon>
        <taxon>Iamiaceae</taxon>
        <taxon>Actinomarinicola</taxon>
    </lineage>
</organism>
<proteinExistence type="predicted"/>
<keyword evidence="3" id="KW-1185">Reference proteome</keyword>
<dbReference type="Proteomes" id="UP000334019">
    <property type="component" value="Chromosome"/>
</dbReference>
<sequence>MEATTPARTVTHWELRALLTLHIHAAGPTTVAELVTAVEREGWRLRGRTSKVVSDALRAEVSKGWVRRVARGVYAPGRLPRSSKSRLRGRVRRARDRLGPA</sequence>
<dbReference type="KEGG" id="atq:GH723_12950"/>
<reference evidence="2 3" key="1">
    <citation type="submission" date="2019-11" db="EMBL/GenBank/DDBJ databases">
        <authorList>
            <person name="He Y."/>
        </authorList>
    </citation>
    <scope>NUCLEOTIDE SEQUENCE [LARGE SCALE GENOMIC DNA]</scope>
    <source>
        <strain evidence="2 3">SCSIO 58843</strain>
    </source>
</reference>